<dbReference type="Proteomes" id="UP001642483">
    <property type="component" value="Unassembled WGS sequence"/>
</dbReference>
<dbReference type="EMBL" id="CAWYQH010000141">
    <property type="protein sequence ID" value="CAK8694025.1"/>
    <property type="molecule type" value="Genomic_DNA"/>
</dbReference>
<proteinExistence type="predicted"/>
<organism evidence="2 3">
    <name type="scientific">Clavelina lepadiformis</name>
    <name type="common">Light-bulb sea squirt</name>
    <name type="synonym">Ascidia lepadiformis</name>
    <dbReference type="NCBI Taxonomy" id="159417"/>
    <lineage>
        <taxon>Eukaryota</taxon>
        <taxon>Metazoa</taxon>
        <taxon>Chordata</taxon>
        <taxon>Tunicata</taxon>
        <taxon>Ascidiacea</taxon>
        <taxon>Aplousobranchia</taxon>
        <taxon>Clavelinidae</taxon>
        <taxon>Clavelina</taxon>
    </lineage>
</organism>
<reference evidence="2 3" key="1">
    <citation type="submission" date="2024-02" db="EMBL/GenBank/DDBJ databases">
        <authorList>
            <person name="Daric V."/>
            <person name="Darras S."/>
        </authorList>
    </citation>
    <scope>NUCLEOTIDE SEQUENCE [LARGE SCALE GENOMIC DNA]</scope>
</reference>
<keyword evidence="3" id="KW-1185">Reference proteome</keyword>
<evidence type="ECO:0000313" key="3">
    <source>
        <dbReference type="Proteomes" id="UP001642483"/>
    </source>
</evidence>
<evidence type="ECO:0000313" key="2">
    <source>
        <dbReference type="EMBL" id="CAK8694025.1"/>
    </source>
</evidence>
<comment type="caution">
    <text evidence="2">The sequence shown here is derived from an EMBL/GenBank/DDBJ whole genome shotgun (WGS) entry which is preliminary data.</text>
</comment>
<evidence type="ECO:0000256" key="1">
    <source>
        <dbReference type="SAM" id="MobiDB-lite"/>
    </source>
</evidence>
<feature type="region of interest" description="Disordered" evidence="1">
    <location>
        <begin position="52"/>
        <end position="74"/>
    </location>
</feature>
<protein>
    <submittedName>
        <fullName evidence="2">Uncharacterized protein</fullName>
    </submittedName>
</protein>
<accession>A0ABP0GQK4</accession>
<name>A0ABP0GQK4_CLALP</name>
<gene>
    <name evidence="2" type="ORF">CVLEPA_LOCUS27300</name>
</gene>
<feature type="compositionally biased region" description="Polar residues" evidence="1">
    <location>
        <begin position="56"/>
        <end position="74"/>
    </location>
</feature>
<sequence length="74" mass="8227">MNNLVPCISPVCIKRRAVSFLKVSVIQRSLVRIQFQRAVLDYFTIERHAPRPHGVTVSTQDSESCDPSSNLGGT</sequence>